<protein>
    <recommendedName>
        <fullName evidence="4">Meiotic recombination protein P22</fullName>
    </recommendedName>
</protein>
<accession>B3M4Y8</accession>
<feature type="region of interest" description="Disordered" evidence="1">
    <location>
        <begin position="211"/>
        <end position="239"/>
    </location>
</feature>
<feature type="region of interest" description="Disordered" evidence="1">
    <location>
        <begin position="101"/>
        <end position="175"/>
    </location>
</feature>
<dbReference type="OMA" id="QCTPKKR"/>
<dbReference type="HOGENOM" id="CLU_861255_0_0_1"/>
<dbReference type="STRING" id="7217.B3M4Y8"/>
<feature type="compositionally biased region" description="Polar residues" evidence="1">
    <location>
        <begin position="155"/>
        <end position="164"/>
    </location>
</feature>
<dbReference type="eggNOG" id="ENOG502T97F">
    <property type="taxonomic scope" value="Eukaryota"/>
</dbReference>
<evidence type="ECO:0000256" key="1">
    <source>
        <dbReference type="SAM" id="MobiDB-lite"/>
    </source>
</evidence>
<gene>
    <name evidence="2" type="primary">Dana\GF10572</name>
    <name evidence="2" type="synonym">dana_GLEANR_10526</name>
    <name evidence="2" type="ORF">GF10572</name>
</gene>
<dbReference type="Proteomes" id="UP000007801">
    <property type="component" value="Unassembled WGS sequence"/>
</dbReference>
<dbReference type="KEGG" id="dan:6493441"/>
<dbReference type="InParanoid" id="B3M4Y8"/>
<feature type="compositionally biased region" description="Polar residues" evidence="1">
    <location>
        <begin position="121"/>
        <end position="130"/>
    </location>
</feature>
<dbReference type="GeneID" id="6493441"/>
<dbReference type="OrthoDB" id="7858940at2759"/>
<dbReference type="FunCoup" id="B3M4Y8">
    <property type="interactions" value="8"/>
</dbReference>
<dbReference type="EMBL" id="CH902618">
    <property type="protein sequence ID" value="EDV40562.1"/>
    <property type="molecule type" value="Genomic_DNA"/>
</dbReference>
<dbReference type="GO" id="GO:0000785">
    <property type="term" value="C:chromatin"/>
    <property type="evidence" value="ECO:0007669"/>
    <property type="project" value="EnsemblMetazoa"/>
</dbReference>
<name>B3M4Y8_DROAN</name>
<sequence length="323" mass="36093">MNITSPTLSVASTYVSELEQEYDFSQKRRSLRLIEKESRSLTDSSLRCTSPQLFGETQDEDSQKSCQQLCPTKIVHLKDVGKASPSEKILRFKPDEVQSLTRPTRILHLKQGRDEKKVPSKASQEAANKSVNRKRKAATQPKGKPGRKRKPPAEAQTSSLSKTMDQPFLLDTSPSTSKLPLQYPAHFVHQLPPIQDKSLVRHKPLATPPVRLQELSPTPESTPLAATLGPSPPDVDSDSSMTISLSDSIGEIFGTKDICTILNVECPRQYILIEEHLPAMATMLNVELSRLRSVLDITQRLTHEQIVQFPMKQDSQVQLNLLN</sequence>
<reference evidence="2 3" key="1">
    <citation type="journal article" date="2007" name="Nature">
        <title>Evolution of genes and genomes on the Drosophila phylogeny.</title>
        <authorList>
            <consortium name="Drosophila 12 Genomes Consortium"/>
            <person name="Clark A.G."/>
            <person name="Eisen M.B."/>
            <person name="Smith D.R."/>
            <person name="Bergman C.M."/>
            <person name="Oliver B."/>
            <person name="Markow T.A."/>
            <person name="Kaufman T.C."/>
            <person name="Kellis M."/>
            <person name="Gelbart W."/>
            <person name="Iyer V.N."/>
            <person name="Pollard D.A."/>
            <person name="Sackton T.B."/>
            <person name="Larracuente A.M."/>
            <person name="Singh N.D."/>
            <person name="Abad J.P."/>
            <person name="Abt D.N."/>
            <person name="Adryan B."/>
            <person name="Aguade M."/>
            <person name="Akashi H."/>
            <person name="Anderson W.W."/>
            <person name="Aquadro C.F."/>
            <person name="Ardell D.H."/>
            <person name="Arguello R."/>
            <person name="Artieri C.G."/>
            <person name="Barbash D.A."/>
            <person name="Barker D."/>
            <person name="Barsanti P."/>
            <person name="Batterham P."/>
            <person name="Batzoglou S."/>
            <person name="Begun D."/>
            <person name="Bhutkar A."/>
            <person name="Blanco E."/>
            <person name="Bosak S.A."/>
            <person name="Bradley R.K."/>
            <person name="Brand A.D."/>
            <person name="Brent M.R."/>
            <person name="Brooks A.N."/>
            <person name="Brown R.H."/>
            <person name="Butlin R.K."/>
            <person name="Caggese C."/>
            <person name="Calvi B.R."/>
            <person name="Bernardo de Carvalho A."/>
            <person name="Caspi A."/>
            <person name="Castrezana S."/>
            <person name="Celniker S.E."/>
            <person name="Chang J.L."/>
            <person name="Chapple C."/>
            <person name="Chatterji S."/>
            <person name="Chinwalla A."/>
            <person name="Civetta A."/>
            <person name="Clifton S.W."/>
            <person name="Comeron J.M."/>
            <person name="Costello J.C."/>
            <person name="Coyne J.A."/>
            <person name="Daub J."/>
            <person name="David R.G."/>
            <person name="Delcher A.L."/>
            <person name="Delehaunty K."/>
            <person name="Do C.B."/>
            <person name="Ebling H."/>
            <person name="Edwards K."/>
            <person name="Eickbush T."/>
            <person name="Evans J.D."/>
            <person name="Filipski A."/>
            <person name="Findeiss S."/>
            <person name="Freyhult E."/>
            <person name="Fulton L."/>
            <person name="Fulton R."/>
            <person name="Garcia A.C."/>
            <person name="Gardiner A."/>
            <person name="Garfield D.A."/>
            <person name="Garvin B.E."/>
            <person name="Gibson G."/>
            <person name="Gilbert D."/>
            <person name="Gnerre S."/>
            <person name="Godfrey J."/>
            <person name="Good R."/>
            <person name="Gotea V."/>
            <person name="Gravely B."/>
            <person name="Greenberg A.J."/>
            <person name="Griffiths-Jones S."/>
            <person name="Gross S."/>
            <person name="Guigo R."/>
            <person name="Gustafson E.A."/>
            <person name="Haerty W."/>
            <person name="Hahn M.W."/>
            <person name="Halligan D.L."/>
            <person name="Halpern A.L."/>
            <person name="Halter G.M."/>
            <person name="Han M.V."/>
            <person name="Heger A."/>
            <person name="Hillier L."/>
            <person name="Hinrichs A.S."/>
            <person name="Holmes I."/>
            <person name="Hoskins R.A."/>
            <person name="Hubisz M.J."/>
            <person name="Hultmark D."/>
            <person name="Huntley M.A."/>
            <person name="Jaffe D.B."/>
            <person name="Jagadeeshan S."/>
            <person name="Jeck W.R."/>
            <person name="Johnson J."/>
            <person name="Jones C.D."/>
            <person name="Jordan W.C."/>
            <person name="Karpen G.H."/>
            <person name="Kataoka E."/>
            <person name="Keightley P.D."/>
            <person name="Kheradpour P."/>
            <person name="Kirkness E.F."/>
            <person name="Koerich L.B."/>
            <person name="Kristiansen K."/>
            <person name="Kudrna D."/>
            <person name="Kulathinal R.J."/>
            <person name="Kumar S."/>
            <person name="Kwok R."/>
            <person name="Lander E."/>
            <person name="Langley C.H."/>
            <person name="Lapoint R."/>
            <person name="Lazzaro B.P."/>
            <person name="Lee S.J."/>
            <person name="Levesque L."/>
            <person name="Li R."/>
            <person name="Lin C.F."/>
            <person name="Lin M.F."/>
            <person name="Lindblad-Toh K."/>
            <person name="Llopart A."/>
            <person name="Long M."/>
            <person name="Low L."/>
            <person name="Lozovsky E."/>
            <person name="Lu J."/>
            <person name="Luo M."/>
            <person name="Machado C.A."/>
            <person name="Makalowski W."/>
            <person name="Marzo M."/>
            <person name="Matsuda M."/>
            <person name="Matzkin L."/>
            <person name="McAllister B."/>
            <person name="McBride C.S."/>
            <person name="McKernan B."/>
            <person name="McKernan K."/>
            <person name="Mendez-Lago M."/>
            <person name="Minx P."/>
            <person name="Mollenhauer M.U."/>
            <person name="Montooth K."/>
            <person name="Mount S.M."/>
            <person name="Mu X."/>
            <person name="Myers E."/>
            <person name="Negre B."/>
            <person name="Newfeld S."/>
            <person name="Nielsen R."/>
            <person name="Noor M.A."/>
            <person name="O'Grady P."/>
            <person name="Pachter L."/>
            <person name="Papaceit M."/>
            <person name="Parisi M.J."/>
            <person name="Parisi M."/>
            <person name="Parts L."/>
            <person name="Pedersen J.S."/>
            <person name="Pesole G."/>
            <person name="Phillippy A.M."/>
            <person name="Ponting C.P."/>
            <person name="Pop M."/>
            <person name="Porcelli D."/>
            <person name="Powell J.R."/>
            <person name="Prohaska S."/>
            <person name="Pruitt K."/>
            <person name="Puig M."/>
            <person name="Quesneville H."/>
            <person name="Ram K.R."/>
            <person name="Rand D."/>
            <person name="Rasmussen M.D."/>
            <person name="Reed L.K."/>
            <person name="Reenan R."/>
            <person name="Reily A."/>
            <person name="Remington K.A."/>
            <person name="Rieger T.T."/>
            <person name="Ritchie M.G."/>
            <person name="Robin C."/>
            <person name="Rogers Y.H."/>
            <person name="Rohde C."/>
            <person name="Rozas J."/>
            <person name="Rubenfield M.J."/>
            <person name="Ruiz A."/>
            <person name="Russo S."/>
            <person name="Salzberg S.L."/>
            <person name="Sanchez-Gracia A."/>
            <person name="Saranga D.J."/>
            <person name="Sato H."/>
            <person name="Schaeffer S.W."/>
            <person name="Schatz M.C."/>
            <person name="Schlenke T."/>
            <person name="Schwartz R."/>
            <person name="Segarra C."/>
            <person name="Singh R.S."/>
            <person name="Sirot L."/>
            <person name="Sirota M."/>
            <person name="Sisneros N.B."/>
            <person name="Smith C.D."/>
            <person name="Smith T.F."/>
            <person name="Spieth J."/>
            <person name="Stage D.E."/>
            <person name="Stark A."/>
            <person name="Stephan W."/>
            <person name="Strausberg R.L."/>
            <person name="Strempel S."/>
            <person name="Sturgill D."/>
            <person name="Sutton G."/>
            <person name="Sutton G.G."/>
            <person name="Tao W."/>
            <person name="Teichmann S."/>
            <person name="Tobari Y.N."/>
            <person name="Tomimura Y."/>
            <person name="Tsolas J.M."/>
            <person name="Valente V.L."/>
            <person name="Venter E."/>
            <person name="Venter J.C."/>
            <person name="Vicario S."/>
            <person name="Vieira F.G."/>
            <person name="Vilella A.J."/>
            <person name="Villasante A."/>
            <person name="Walenz B."/>
            <person name="Wang J."/>
            <person name="Wasserman M."/>
            <person name="Watts T."/>
            <person name="Wilson D."/>
            <person name="Wilson R.K."/>
            <person name="Wing R.A."/>
            <person name="Wolfner M.F."/>
            <person name="Wong A."/>
            <person name="Wong G.K."/>
            <person name="Wu C.I."/>
            <person name="Wu G."/>
            <person name="Yamamoto D."/>
            <person name="Yang H.P."/>
            <person name="Yang S.P."/>
            <person name="Yorke J.A."/>
            <person name="Yoshida K."/>
            <person name="Zdobnov E."/>
            <person name="Zhang P."/>
            <person name="Zhang Y."/>
            <person name="Zimin A.V."/>
            <person name="Baldwin J."/>
            <person name="Abdouelleil A."/>
            <person name="Abdulkadir J."/>
            <person name="Abebe A."/>
            <person name="Abera B."/>
            <person name="Abreu J."/>
            <person name="Acer S.C."/>
            <person name="Aftuck L."/>
            <person name="Alexander A."/>
            <person name="An P."/>
            <person name="Anderson E."/>
            <person name="Anderson S."/>
            <person name="Arachi H."/>
            <person name="Azer M."/>
            <person name="Bachantsang P."/>
            <person name="Barry A."/>
            <person name="Bayul T."/>
            <person name="Berlin A."/>
            <person name="Bessette D."/>
            <person name="Bloom T."/>
            <person name="Blye J."/>
            <person name="Boguslavskiy L."/>
            <person name="Bonnet C."/>
            <person name="Boukhgalter B."/>
            <person name="Bourzgui I."/>
            <person name="Brown A."/>
            <person name="Cahill P."/>
            <person name="Channer S."/>
            <person name="Cheshatsang Y."/>
            <person name="Chuda L."/>
            <person name="Citroen M."/>
            <person name="Collymore A."/>
            <person name="Cooke P."/>
            <person name="Costello M."/>
            <person name="D'Aco K."/>
            <person name="Daza R."/>
            <person name="De Haan G."/>
            <person name="DeGray S."/>
            <person name="DeMaso C."/>
            <person name="Dhargay N."/>
            <person name="Dooley K."/>
            <person name="Dooley E."/>
            <person name="Doricent M."/>
            <person name="Dorje P."/>
            <person name="Dorjee K."/>
            <person name="Dupes A."/>
            <person name="Elong R."/>
            <person name="Falk J."/>
            <person name="Farina A."/>
            <person name="Faro S."/>
            <person name="Ferguson D."/>
            <person name="Fisher S."/>
            <person name="Foley C.D."/>
            <person name="Franke A."/>
            <person name="Friedrich D."/>
            <person name="Gadbois L."/>
            <person name="Gearin G."/>
            <person name="Gearin C.R."/>
            <person name="Giannoukos G."/>
            <person name="Goode T."/>
            <person name="Graham J."/>
            <person name="Grandbois E."/>
            <person name="Grewal S."/>
            <person name="Gyaltsen K."/>
            <person name="Hafez N."/>
            <person name="Hagos B."/>
            <person name="Hall J."/>
            <person name="Henson C."/>
            <person name="Hollinger A."/>
            <person name="Honan T."/>
            <person name="Huard M.D."/>
            <person name="Hughes L."/>
            <person name="Hurhula B."/>
            <person name="Husby M.E."/>
            <person name="Kamat A."/>
            <person name="Kanga B."/>
            <person name="Kashin S."/>
            <person name="Khazanovich D."/>
            <person name="Kisner P."/>
            <person name="Lance K."/>
            <person name="Lara M."/>
            <person name="Lee W."/>
            <person name="Lennon N."/>
            <person name="Letendre F."/>
            <person name="LeVine R."/>
            <person name="Lipovsky A."/>
            <person name="Liu X."/>
            <person name="Liu J."/>
            <person name="Liu S."/>
            <person name="Lokyitsang T."/>
            <person name="Lokyitsang Y."/>
            <person name="Lubonja R."/>
            <person name="Lui A."/>
            <person name="MacDonald P."/>
            <person name="Magnisalis V."/>
            <person name="Maru K."/>
            <person name="Matthews C."/>
            <person name="McCusker W."/>
            <person name="McDonough S."/>
            <person name="Mehta T."/>
            <person name="Meldrim J."/>
            <person name="Meneus L."/>
            <person name="Mihai O."/>
            <person name="Mihalev A."/>
            <person name="Mihova T."/>
            <person name="Mittelman R."/>
            <person name="Mlenga V."/>
            <person name="Montmayeur A."/>
            <person name="Mulrain L."/>
            <person name="Navidi A."/>
            <person name="Naylor J."/>
            <person name="Negash T."/>
            <person name="Nguyen T."/>
            <person name="Nguyen N."/>
            <person name="Nicol R."/>
            <person name="Norbu C."/>
            <person name="Norbu N."/>
            <person name="Novod N."/>
            <person name="O'Neill B."/>
            <person name="Osman S."/>
            <person name="Markiewicz E."/>
            <person name="Oyono O.L."/>
            <person name="Patti C."/>
            <person name="Phunkhang P."/>
            <person name="Pierre F."/>
            <person name="Priest M."/>
            <person name="Raghuraman S."/>
            <person name="Rege F."/>
            <person name="Reyes R."/>
            <person name="Rise C."/>
            <person name="Rogov P."/>
            <person name="Ross K."/>
            <person name="Ryan E."/>
            <person name="Settipalli S."/>
            <person name="Shea T."/>
            <person name="Sherpa N."/>
            <person name="Shi L."/>
            <person name="Shih D."/>
            <person name="Sparrow T."/>
            <person name="Spaulding J."/>
            <person name="Stalker J."/>
            <person name="Stange-Thomann N."/>
            <person name="Stavropoulos S."/>
            <person name="Stone C."/>
            <person name="Strader C."/>
            <person name="Tesfaye S."/>
            <person name="Thomson T."/>
            <person name="Thoulutsang Y."/>
            <person name="Thoulutsang D."/>
            <person name="Topham K."/>
            <person name="Topping I."/>
            <person name="Tsamla T."/>
            <person name="Vassiliev H."/>
            <person name="Vo A."/>
            <person name="Wangchuk T."/>
            <person name="Wangdi T."/>
            <person name="Weiand M."/>
            <person name="Wilkinson J."/>
            <person name="Wilson A."/>
            <person name="Yadav S."/>
            <person name="Young G."/>
            <person name="Yu Q."/>
            <person name="Zembek L."/>
            <person name="Zhong D."/>
            <person name="Zimmer A."/>
            <person name="Zwirko Z."/>
            <person name="Jaffe D.B."/>
            <person name="Alvarez P."/>
            <person name="Brockman W."/>
            <person name="Butler J."/>
            <person name="Chin C."/>
            <person name="Gnerre S."/>
            <person name="Grabherr M."/>
            <person name="Kleber M."/>
            <person name="Mauceli E."/>
            <person name="MacCallum I."/>
        </authorList>
    </citation>
    <scope>NUCLEOTIDE SEQUENCE [LARGE SCALE GENOMIC DNA]</scope>
    <source>
        <strain evidence="3">Tucson 14024-0371.13</strain>
    </source>
</reference>
<proteinExistence type="predicted"/>
<evidence type="ECO:0008006" key="4">
    <source>
        <dbReference type="Google" id="ProtNLM"/>
    </source>
</evidence>
<dbReference type="PhylomeDB" id="B3M4Y8"/>
<evidence type="ECO:0000313" key="3">
    <source>
        <dbReference type="Proteomes" id="UP000007801"/>
    </source>
</evidence>
<dbReference type="AlphaFoldDB" id="B3M4Y8"/>
<evidence type="ECO:0000313" key="2">
    <source>
        <dbReference type="EMBL" id="EDV40562.1"/>
    </source>
</evidence>
<organism evidence="2 3">
    <name type="scientific">Drosophila ananassae</name>
    <name type="common">Fruit fly</name>
    <dbReference type="NCBI Taxonomy" id="7217"/>
    <lineage>
        <taxon>Eukaryota</taxon>
        <taxon>Metazoa</taxon>
        <taxon>Ecdysozoa</taxon>
        <taxon>Arthropoda</taxon>
        <taxon>Hexapoda</taxon>
        <taxon>Insecta</taxon>
        <taxon>Pterygota</taxon>
        <taxon>Neoptera</taxon>
        <taxon>Endopterygota</taxon>
        <taxon>Diptera</taxon>
        <taxon>Brachycera</taxon>
        <taxon>Muscomorpha</taxon>
        <taxon>Ephydroidea</taxon>
        <taxon>Drosophilidae</taxon>
        <taxon>Drosophila</taxon>
        <taxon>Sophophora</taxon>
    </lineage>
</organism>
<dbReference type="GO" id="GO:0007131">
    <property type="term" value="P:reciprocal meiotic recombination"/>
    <property type="evidence" value="ECO:0007669"/>
    <property type="project" value="EnsemblMetazoa"/>
</dbReference>
<keyword evidence="3" id="KW-1185">Reference proteome</keyword>